<organism evidence="2">
    <name type="scientific">White sturgeon adenovirus 1</name>
    <dbReference type="NCBI Taxonomy" id="2580388"/>
    <lineage>
        <taxon>Viruses</taxon>
        <taxon>Varidnaviria</taxon>
        <taxon>Bamfordvirae</taxon>
        <taxon>Preplasmiviricota</taxon>
        <taxon>Polisuviricotina</taxon>
        <taxon>Pharingeaviricetes</taxon>
        <taxon>Rowavirales</taxon>
        <taxon>Adenoviridae</taxon>
        <taxon>Ichtadenovirus</taxon>
        <taxon>Ichtadenovirus acipenseris</taxon>
        <taxon>Sturgeon ichtadenovirus A</taxon>
    </lineage>
</organism>
<dbReference type="Proteomes" id="UP000318653">
    <property type="component" value="Segment"/>
</dbReference>
<evidence type="ECO:0000256" key="1">
    <source>
        <dbReference type="SAM" id="MobiDB-lite"/>
    </source>
</evidence>
<proteinExistence type="predicted"/>
<sequence>MDEDYNEDLMANVPDPPDNSEEEDNGDFQQVLFESLVVNGIGHNPQRERSISPEVVFDKEENGVRVVVNSTLLIDVTGKCNGLCENEHRKYYPDMDELEKAFGGPLGRRNDIQFYTNDDRDFLMEEKLRRALSTLEADRTLSQIERGQKRARLVELKTIGIDMMKLMKEKLRDDPDDPDWNKVGRCVETEVICLEKFVKSVGNGAFMAMSQKRLVAITGPLLGVSGERFPVRVIVSACELSDSDPAPVVSEFIINPGDVIQGRVCYPNGKVE</sequence>
<protein>
    <submittedName>
        <fullName evidence="2">ORF16</fullName>
    </submittedName>
</protein>
<dbReference type="RefSeq" id="YP_010790555.1">
    <property type="nucleotide sequence ID" value="NC_075448.1"/>
</dbReference>
<name>A0A4V1F592_9ADEN</name>
<reference evidence="2" key="1">
    <citation type="journal article" date="2019" name="Infect. Genet. Evol.">
        <title>Unconventional gene arrangement and content revealed by full genome analysis of the white sturgeon adenovirus, the single member of the genus Ichtadenovirus.</title>
        <authorList>
            <person name="Doszpoly A."/>
            <person name="Harrach B."/>
            <person name="LaPatra S."/>
            <person name="Benko M."/>
        </authorList>
    </citation>
    <scope>NUCLEOTIDE SEQUENCE</scope>
    <source>
        <strain evidence="2">WSAdV1/1996</strain>
    </source>
</reference>
<keyword evidence="3" id="KW-1185">Reference proteome</keyword>
<dbReference type="KEGG" id="vg:80527960"/>
<feature type="region of interest" description="Disordered" evidence="1">
    <location>
        <begin position="1"/>
        <end position="26"/>
    </location>
</feature>
<dbReference type="GeneID" id="80527960"/>
<evidence type="ECO:0000313" key="2">
    <source>
        <dbReference type="EMBL" id="QCQ84183.1"/>
    </source>
</evidence>
<dbReference type="EMBL" id="MK101347">
    <property type="protein sequence ID" value="QCQ84183.1"/>
    <property type="molecule type" value="Genomic_DNA"/>
</dbReference>
<evidence type="ECO:0000313" key="3">
    <source>
        <dbReference type="Proteomes" id="UP000318653"/>
    </source>
</evidence>
<accession>A0A4V1F592</accession>